<proteinExistence type="predicted"/>
<keyword evidence="1" id="KW-0812">Transmembrane</keyword>
<dbReference type="RefSeq" id="WP_085030361.1">
    <property type="nucleotide sequence ID" value="NZ_CP020772.1"/>
</dbReference>
<name>A0A1W5ZXA8_9BACI</name>
<keyword evidence="1" id="KW-0472">Membrane</keyword>
<protein>
    <submittedName>
        <fullName evidence="2">Uncharacterized protein</fullName>
    </submittedName>
</protein>
<organism evidence="2 3">
    <name type="scientific">Halobacillus mangrovi</name>
    <dbReference type="NCBI Taxonomy" id="402384"/>
    <lineage>
        <taxon>Bacteria</taxon>
        <taxon>Bacillati</taxon>
        <taxon>Bacillota</taxon>
        <taxon>Bacilli</taxon>
        <taxon>Bacillales</taxon>
        <taxon>Bacillaceae</taxon>
        <taxon>Halobacillus</taxon>
    </lineage>
</organism>
<feature type="transmembrane region" description="Helical" evidence="1">
    <location>
        <begin position="91"/>
        <end position="110"/>
    </location>
</feature>
<keyword evidence="3" id="KW-1185">Reference proteome</keyword>
<feature type="transmembrane region" description="Helical" evidence="1">
    <location>
        <begin position="65"/>
        <end position="84"/>
    </location>
</feature>
<dbReference type="AlphaFoldDB" id="A0A1W5ZXA8"/>
<dbReference type="KEGG" id="hmn:HM131_14050"/>
<gene>
    <name evidence="2" type="ORF">HM131_14050</name>
</gene>
<dbReference type="EMBL" id="CP020772">
    <property type="protein sequence ID" value="ARI77900.1"/>
    <property type="molecule type" value="Genomic_DNA"/>
</dbReference>
<evidence type="ECO:0000256" key="1">
    <source>
        <dbReference type="SAM" id="Phobius"/>
    </source>
</evidence>
<feature type="transmembrane region" description="Helical" evidence="1">
    <location>
        <begin position="122"/>
        <end position="140"/>
    </location>
</feature>
<keyword evidence="1" id="KW-1133">Transmembrane helix</keyword>
<feature type="transmembrane region" description="Helical" evidence="1">
    <location>
        <begin position="25"/>
        <end position="45"/>
    </location>
</feature>
<reference evidence="2 3" key="1">
    <citation type="submission" date="2017-04" db="EMBL/GenBank/DDBJ databases">
        <title>The whole genome sequencing and assembly of Halobacillus mangrovi strain.</title>
        <authorList>
            <person name="Lee S.-J."/>
            <person name="Park M.-K."/>
            <person name="Kim J.-Y."/>
            <person name="Lee Y.-J."/>
            <person name="Yi H."/>
            <person name="Bahn Y.-S."/>
            <person name="Kim J.F."/>
            <person name="Lee D.-W."/>
        </authorList>
    </citation>
    <scope>NUCLEOTIDE SEQUENCE [LARGE SCALE GENOMIC DNA]</scope>
    <source>
        <strain evidence="2 3">KTB 131</strain>
    </source>
</reference>
<dbReference type="Proteomes" id="UP000192527">
    <property type="component" value="Chromosome"/>
</dbReference>
<evidence type="ECO:0000313" key="2">
    <source>
        <dbReference type="EMBL" id="ARI77900.1"/>
    </source>
</evidence>
<sequence length="149" mass="17537">MIFNFTVGFILPWITAIILFRRARILIYSVVPFTALLSLISNQVGMQSNLWALNPEPTIVLLESLFIDIGYNPIICAWFAYCIYFKKIRRLWVYGLFILLINGLELLALFTDKVEYSDDWNIYYSFIVYVLGLFITDFYYSRVNELVKV</sequence>
<accession>A0A1W5ZXA8</accession>
<evidence type="ECO:0000313" key="3">
    <source>
        <dbReference type="Proteomes" id="UP000192527"/>
    </source>
</evidence>